<proteinExistence type="predicted"/>
<gene>
    <name evidence="3" type="ORF">ENP88_01855</name>
</gene>
<accession>A0A7J2TH37</accession>
<dbReference type="Pfam" id="PF07992">
    <property type="entry name" value="Pyr_redox_2"/>
    <property type="match status" value="1"/>
</dbReference>
<dbReference type="PANTHER" id="PTHR42949:SF3">
    <property type="entry name" value="ANAEROBIC GLYCEROL-3-PHOSPHATE DEHYDROGENASE SUBUNIT B"/>
    <property type="match status" value="1"/>
</dbReference>
<dbReference type="SUPFAM" id="SSF51905">
    <property type="entry name" value="FAD/NAD(P)-binding domain"/>
    <property type="match status" value="1"/>
</dbReference>
<dbReference type="InterPro" id="IPR023753">
    <property type="entry name" value="FAD/NAD-binding_dom"/>
</dbReference>
<dbReference type="InterPro" id="IPR051691">
    <property type="entry name" value="Metab_Enz_Cyan_OpOx_G3PDH"/>
</dbReference>
<protein>
    <submittedName>
        <fullName evidence="3">FAD-binding protein</fullName>
    </submittedName>
</protein>
<evidence type="ECO:0000313" key="3">
    <source>
        <dbReference type="EMBL" id="HEH34903.1"/>
    </source>
</evidence>
<dbReference type="PANTHER" id="PTHR42949">
    <property type="entry name" value="ANAEROBIC GLYCEROL-3-PHOSPHATE DEHYDROGENASE SUBUNIT B"/>
    <property type="match status" value="1"/>
</dbReference>
<dbReference type="GO" id="GO:0016491">
    <property type="term" value="F:oxidoreductase activity"/>
    <property type="evidence" value="ECO:0007669"/>
    <property type="project" value="UniProtKB-KW"/>
</dbReference>
<evidence type="ECO:0000259" key="2">
    <source>
        <dbReference type="Pfam" id="PF07992"/>
    </source>
</evidence>
<organism evidence="3">
    <name type="scientific">Archaeoglobus fulgidus</name>
    <dbReference type="NCBI Taxonomy" id="2234"/>
    <lineage>
        <taxon>Archaea</taxon>
        <taxon>Methanobacteriati</taxon>
        <taxon>Methanobacteriota</taxon>
        <taxon>Archaeoglobi</taxon>
        <taxon>Archaeoglobales</taxon>
        <taxon>Archaeoglobaceae</taxon>
        <taxon>Archaeoglobus</taxon>
    </lineage>
</organism>
<dbReference type="Gene3D" id="3.50.50.60">
    <property type="entry name" value="FAD/NAD(P)-binding domain"/>
    <property type="match status" value="1"/>
</dbReference>
<keyword evidence="1" id="KW-0560">Oxidoreductase</keyword>
<sequence>MITADYVIIGAGYAGLHCAEKLMEKGLKTLIFDMREAGGEMAVFSKLGVFAEKYDKYIKKIEEIKKSIPVEIGTVIKSKPVIVNTKNGLKRFEARRALLCTGASDSLPMKLNILSKKISGIYSLDQALRIISEGKRIGNKILFVCKKEPVIEIAKELFLENDYSLEIVDVSEKIEVIGDKKVEEVEVEGVKYKCDALVFYNGREPFNPLKLKGTPVGNIVVCSYDYSKVEEHVKNFLSKF</sequence>
<feature type="domain" description="FAD/NAD(P)-binding" evidence="2">
    <location>
        <begin position="5"/>
        <end position="139"/>
    </location>
</feature>
<evidence type="ECO:0000256" key="1">
    <source>
        <dbReference type="ARBA" id="ARBA00023002"/>
    </source>
</evidence>
<dbReference type="InterPro" id="IPR036188">
    <property type="entry name" value="FAD/NAD-bd_sf"/>
</dbReference>
<comment type="caution">
    <text evidence="3">The sequence shown here is derived from an EMBL/GenBank/DDBJ whole genome shotgun (WGS) entry which is preliminary data.</text>
</comment>
<name>A0A7J2TH37_ARCFL</name>
<dbReference type="AlphaFoldDB" id="A0A7J2TH37"/>
<reference evidence="3" key="1">
    <citation type="journal article" date="2020" name="mSystems">
        <title>Genome- and Community-Level Interaction Insights into Carbon Utilization and Element Cycling Functions of Hydrothermarchaeota in Hydrothermal Sediment.</title>
        <authorList>
            <person name="Zhou Z."/>
            <person name="Liu Y."/>
            <person name="Xu W."/>
            <person name="Pan J."/>
            <person name="Luo Z.H."/>
            <person name="Li M."/>
        </authorList>
    </citation>
    <scope>NUCLEOTIDE SEQUENCE [LARGE SCALE GENOMIC DNA]</scope>
    <source>
        <strain evidence="3">SpSt-26</strain>
    </source>
</reference>
<dbReference type="EMBL" id="DSLA01000034">
    <property type="protein sequence ID" value="HEH34903.1"/>
    <property type="molecule type" value="Genomic_DNA"/>
</dbReference>